<evidence type="ECO:0000313" key="2">
    <source>
        <dbReference type="EMBL" id="CAB0036594.1"/>
    </source>
</evidence>
<gene>
    <name evidence="2" type="ORF">TBRA_LOCUS8457</name>
</gene>
<reference evidence="2 3" key="1">
    <citation type="submission" date="2020-02" db="EMBL/GenBank/DDBJ databases">
        <authorList>
            <person name="Ferguson B K."/>
        </authorList>
    </citation>
    <scope>NUCLEOTIDE SEQUENCE [LARGE SCALE GENOMIC DNA]</scope>
</reference>
<feature type="non-terminal residue" evidence="2">
    <location>
        <position position="327"/>
    </location>
</feature>
<name>A0A6H5ILH2_9HYME</name>
<dbReference type="AlphaFoldDB" id="A0A6H5ILH2"/>
<keyword evidence="3" id="KW-1185">Reference proteome</keyword>
<dbReference type="Proteomes" id="UP000479190">
    <property type="component" value="Unassembled WGS sequence"/>
</dbReference>
<feature type="region of interest" description="Disordered" evidence="1">
    <location>
        <begin position="248"/>
        <end position="302"/>
    </location>
</feature>
<evidence type="ECO:0000256" key="1">
    <source>
        <dbReference type="SAM" id="MobiDB-lite"/>
    </source>
</evidence>
<dbReference type="EMBL" id="CADCXV010000821">
    <property type="protein sequence ID" value="CAB0036594.1"/>
    <property type="molecule type" value="Genomic_DNA"/>
</dbReference>
<feature type="compositionally biased region" description="Low complexity" evidence="1">
    <location>
        <begin position="270"/>
        <end position="291"/>
    </location>
</feature>
<organism evidence="2 3">
    <name type="scientific">Trichogramma brassicae</name>
    <dbReference type="NCBI Taxonomy" id="86971"/>
    <lineage>
        <taxon>Eukaryota</taxon>
        <taxon>Metazoa</taxon>
        <taxon>Ecdysozoa</taxon>
        <taxon>Arthropoda</taxon>
        <taxon>Hexapoda</taxon>
        <taxon>Insecta</taxon>
        <taxon>Pterygota</taxon>
        <taxon>Neoptera</taxon>
        <taxon>Endopterygota</taxon>
        <taxon>Hymenoptera</taxon>
        <taxon>Apocrita</taxon>
        <taxon>Proctotrupomorpha</taxon>
        <taxon>Chalcidoidea</taxon>
        <taxon>Trichogrammatidae</taxon>
        <taxon>Trichogramma</taxon>
    </lineage>
</organism>
<accession>A0A6H5ILH2</accession>
<evidence type="ECO:0000313" key="3">
    <source>
        <dbReference type="Proteomes" id="UP000479190"/>
    </source>
</evidence>
<sequence>MFKVTLFPSLLPVRTRVALPSSHTLTLHRGYYSNTYTFRPGTYNISPRRRELIYAVFIYLADTHESLSLTVIHSRYTAATTITRIHSVPGLIIEARADTTHIRRALIHSRRTQVALPSSHTLTLHRGYYSNTYTFRPGTYNISPRRRELIYAIRIYLTDIYTTCSIYYSNVLIGNSFEYNKNELLDYLRSVCRARSQDLVYGVGSSLPGTRFQVGTTGKYWLGTWQCLASASVKSDFVYANSKARERISELTPCRQPPPSARPSRDRRPSSSSTAAAQQQHNSSTAAAQQQPCSHYQHQHQEVNCRRQRMPLLHAGRIPNPKIRRRI</sequence>
<proteinExistence type="predicted"/>
<protein>
    <submittedName>
        <fullName evidence="2">Uncharacterized protein</fullName>
    </submittedName>
</protein>
<feature type="region of interest" description="Disordered" evidence="1">
    <location>
        <begin position="308"/>
        <end position="327"/>
    </location>
</feature>